<protein>
    <submittedName>
        <fullName evidence="1">Uncharacterized protein</fullName>
    </submittedName>
</protein>
<organism evidence="1 2">
    <name type="scientific">Solanum commersonii</name>
    <name type="common">Commerson's wild potato</name>
    <name type="synonym">Commerson's nightshade</name>
    <dbReference type="NCBI Taxonomy" id="4109"/>
    <lineage>
        <taxon>Eukaryota</taxon>
        <taxon>Viridiplantae</taxon>
        <taxon>Streptophyta</taxon>
        <taxon>Embryophyta</taxon>
        <taxon>Tracheophyta</taxon>
        <taxon>Spermatophyta</taxon>
        <taxon>Magnoliopsida</taxon>
        <taxon>eudicotyledons</taxon>
        <taxon>Gunneridae</taxon>
        <taxon>Pentapetalae</taxon>
        <taxon>asterids</taxon>
        <taxon>lamiids</taxon>
        <taxon>Solanales</taxon>
        <taxon>Solanaceae</taxon>
        <taxon>Solanoideae</taxon>
        <taxon>Solaneae</taxon>
        <taxon>Solanum</taxon>
    </lineage>
</organism>
<dbReference type="AlphaFoldDB" id="A0A9J5X569"/>
<reference evidence="1 2" key="1">
    <citation type="submission" date="2020-09" db="EMBL/GenBank/DDBJ databases">
        <title>De no assembly of potato wild relative species, Solanum commersonii.</title>
        <authorList>
            <person name="Cho K."/>
        </authorList>
    </citation>
    <scope>NUCLEOTIDE SEQUENCE [LARGE SCALE GENOMIC DNA]</scope>
    <source>
        <strain evidence="1">LZ3.2</strain>
        <tissue evidence="1">Leaf</tissue>
    </source>
</reference>
<sequence>MADLMGLGRVFKKQTQNWRDGSPYLHYNNSLCSSSHLNLPLLHKLLHSLLRYPPGSATITLP</sequence>
<proteinExistence type="predicted"/>
<comment type="caution">
    <text evidence="1">The sequence shown here is derived from an EMBL/GenBank/DDBJ whole genome shotgun (WGS) entry which is preliminary data.</text>
</comment>
<evidence type="ECO:0000313" key="2">
    <source>
        <dbReference type="Proteomes" id="UP000824120"/>
    </source>
</evidence>
<keyword evidence="2" id="KW-1185">Reference proteome</keyword>
<dbReference type="EMBL" id="JACXVP010000010">
    <property type="protein sequence ID" value="KAG5583299.1"/>
    <property type="molecule type" value="Genomic_DNA"/>
</dbReference>
<accession>A0A9J5X569</accession>
<evidence type="ECO:0000313" key="1">
    <source>
        <dbReference type="EMBL" id="KAG5583299.1"/>
    </source>
</evidence>
<dbReference type="Proteomes" id="UP000824120">
    <property type="component" value="Chromosome 10"/>
</dbReference>
<gene>
    <name evidence="1" type="ORF">H5410_053926</name>
</gene>
<name>A0A9J5X569_SOLCO</name>